<evidence type="ECO:0000313" key="2">
    <source>
        <dbReference type="EMBL" id="MFD0912209.1"/>
    </source>
</evidence>
<proteinExistence type="predicted"/>
<feature type="compositionally biased region" description="Low complexity" evidence="1">
    <location>
        <begin position="36"/>
        <end position="54"/>
    </location>
</feature>
<feature type="compositionally biased region" description="Low complexity" evidence="1">
    <location>
        <begin position="16"/>
        <end position="29"/>
    </location>
</feature>
<protein>
    <submittedName>
        <fullName evidence="2">DUF2934 domain-containing protein</fullName>
    </submittedName>
</protein>
<feature type="region of interest" description="Disordered" evidence="1">
    <location>
        <begin position="1"/>
        <end position="58"/>
    </location>
</feature>
<keyword evidence="3" id="KW-1185">Reference proteome</keyword>
<gene>
    <name evidence="2" type="ORF">ACFQ1Z_01490</name>
</gene>
<accession>A0ABW3F609</accession>
<sequence length="99" mass="10229">MATSKTTDNGTEKPATKNAAASKAVAAKPAAKKTASKASASKPSSTSKKNSSPAIVTSANRLQMIEVAAYYIAEKHGFHGPSSDHWLAAEKQVDSNLNA</sequence>
<dbReference type="Pfam" id="PF11154">
    <property type="entry name" value="DUF2934"/>
    <property type="match status" value="1"/>
</dbReference>
<dbReference type="InterPro" id="IPR021327">
    <property type="entry name" value="DUF2934"/>
</dbReference>
<reference evidence="3" key="1">
    <citation type="journal article" date="2019" name="Int. J. Syst. Evol. Microbiol.">
        <title>The Global Catalogue of Microorganisms (GCM) 10K type strain sequencing project: providing services to taxonomists for standard genome sequencing and annotation.</title>
        <authorList>
            <consortium name="The Broad Institute Genomics Platform"/>
            <consortium name="The Broad Institute Genome Sequencing Center for Infectious Disease"/>
            <person name="Wu L."/>
            <person name="Ma J."/>
        </authorList>
    </citation>
    <scope>NUCLEOTIDE SEQUENCE [LARGE SCALE GENOMIC DNA]</scope>
    <source>
        <strain evidence="3">CCUG 58412</strain>
    </source>
</reference>
<evidence type="ECO:0000313" key="3">
    <source>
        <dbReference type="Proteomes" id="UP001597128"/>
    </source>
</evidence>
<organism evidence="2 3">
    <name type="scientific">Methylophilus luteus</name>
    <dbReference type="NCBI Taxonomy" id="640108"/>
    <lineage>
        <taxon>Bacteria</taxon>
        <taxon>Pseudomonadati</taxon>
        <taxon>Pseudomonadota</taxon>
        <taxon>Betaproteobacteria</taxon>
        <taxon>Nitrosomonadales</taxon>
        <taxon>Methylophilaceae</taxon>
        <taxon>Methylophilus</taxon>
    </lineage>
</organism>
<comment type="caution">
    <text evidence="2">The sequence shown here is derived from an EMBL/GenBank/DDBJ whole genome shotgun (WGS) entry which is preliminary data.</text>
</comment>
<dbReference type="Proteomes" id="UP001597128">
    <property type="component" value="Unassembled WGS sequence"/>
</dbReference>
<evidence type="ECO:0000256" key="1">
    <source>
        <dbReference type="SAM" id="MobiDB-lite"/>
    </source>
</evidence>
<dbReference type="EMBL" id="JBHTKB010000001">
    <property type="protein sequence ID" value="MFD0912209.1"/>
    <property type="molecule type" value="Genomic_DNA"/>
</dbReference>
<name>A0ABW3F609_9PROT</name>
<dbReference type="RefSeq" id="WP_379054930.1">
    <property type="nucleotide sequence ID" value="NZ_JBHTKB010000001.1"/>
</dbReference>